<keyword evidence="4" id="KW-1185">Reference proteome</keyword>
<dbReference type="InterPro" id="IPR054722">
    <property type="entry name" value="PolX-like_BBD"/>
</dbReference>
<evidence type="ECO:0000256" key="1">
    <source>
        <dbReference type="SAM" id="MobiDB-lite"/>
    </source>
</evidence>
<organism evidence="3 4">
    <name type="scientific">Mucuna pruriens</name>
    <name type="common">Velvet bean</name>
    <name type="synonym">Dolichos pruriens</name>
    <dbReference type="NCBI Taxonomy" id="157652"/>
    <lineage>
        <taxon>Eukaryota</taxon>
        <taxon>Viridiplantae</taxon>
        <taxon>Streptophyta</taxon>
        <taxon>Embryophyta</taxon>
        <taxon>Tracheophyta</taxon>
        <taxon>Spermatophyta</taxon>
        <taxon>Magnoliopsida</taxon>
        <taxon>eudicotyledons</taxon>
        <taxon>Gunneridae</taxon>
        <taxon>Pentapetalae</taxon>
        <taxon>rosids</taxon>
        <taxon>fabids</taxon>
        <taxon>Fabales</taxon>
        <taxon>Fabaceae</taxon>
        <taxon>Papilionoideae</taxon>
        <taxon>50 kb inversion clade</taxon>
        <taxon>NPAAA clade</taxon>
        <taxon>indigoferoid/millettioid clade</taxon>
        <taxon>Phaseoleae</taxon>
        <taxon>Mucuna</taxon>
    </lineage>
</organism>
<dbReference type="Proteomes" id="UP000257109">
    <property type="component" value="Unassembled WGS sequence"/>
</dbReference>
<feature type="region of interest" description="Disordered" evidence="1">
    <location>
        <begin position="1"/>
        <end position="22"/>
    </location>
</feature>
<feature type="compositionally biased region" description="Polar residues" evidence="1">
    <location>
        <begin position="12"/>
        <end position="22"/>
    </location>
</feature>
<dbReference type="EMBL" id="QJKJ01003406">
    <property type="protein sequence ID" value="RDX98645.1"/>
    <property type="molecule type" value="Genomic_DNA"/>
</dbReference>
<evidence type="ECO:0000259" key="2">
    <source>
        <dbReference type="Pfam" id="PF22936"/>
    </source>
</evidence>
<dbReference type="AlphaFoldDB" id="A0A371H783"/>
<feature type="non-terminal residue" evidence="3">
    <location>
        <position position="1"/>
    </location>
</feature>
<dbReference type="OrthoDB" id="439192at2759"/>
<evidence type="ECO:0000313" key="4">
    <source>
        <dbReference type="Proteomes" id="UP000257109"/>
    </source>
</evidence>
<dbReference type="Pfam" id="PF22936">
    <property type="entry name" value="Pol_BBD"/>
    <property type="match status" value="1"/>
</dbReference>
<name>A0A371H783_MUCPR</name>
<feature type="domain" description="Retrovirus-related Pol polyprotein from transposon TNT 1-94-like beta-barrel" evidence="2">
    <location>
        <begin position="63"/>
        <end position="136"/>
    </location>
</feature>
<sequence>MTSDKENVVEHPSTSQLDQDTQAFSKEEMDRLRVLLNSLGPCALTMKGTNSFNIYDSIPQRIWILNSGVTNQLTPFLSYFTSYFKVSKKQLITIANGDYVPIVGSSNVQLQSSLFLHNVFHVPKLANNLISIHRLIQDWNCAVTFFRSHRTYNGEEIGIAKDQGGLYYLQRTKIGNNTNKEDLPSNRQPQKLGQLLKFGFTINVLDIHRLESVKSFNCDVFQFSKHHRATFSPSNNKSLIPFDLIHAYVWGPASNSISEAKWFVSFIDDCTCVT</sequence>
<protein>
    <recommendedName>
        <fullName evidence="2">Retrovirus-related Pol polyprotein from transposon TNT 1-94-like beta-barrel domain-containing protein</fullName>
    </recommendedName>
</protein>
<gene>
    <name evidence="3" type="ORF">CR513_18404</name>
</gene>
<proteinExistence type="predicted"/>
<evidence type="ECO:0000313" key="3">
    <source>
        <dbReference type="EMBL" id="RDX98645.1"/>
    </source>
</evidence>
<comment type="caution">
    <text evidence="3">The sequence shown here is derived from an EMBL/GenBank/DDBJ whole genome shotgun (WGS) entry which is preliminary data.</text>
</comment>
<accession>A0A371H783</accession>
<reference evidence="3" key="1">
    <citation type="submission" date="2018-05" db="EMBL/GenBank/DDBJ databases">
        <title>Draft genome of Mucuna pruriens seed.</title>
        <authorList>
            <person name="Nnadi N.E."/>
            <person name="Vos R."/>
            <person name="Hasami M.H."/>
            <person name="Devisetty U.K."/>
            <person name="Aguiy J.C."/>
        </authorList>
    </citation>
    <scope>NUCLEOTIDE SEQUENCE [LARGE SCALE GENOMIC DNA]</scope>
    <source>
        <strain evidence="3">JCA_2017</strain>
    </source>
</reference>